<reference evidence="1 2" key="1">
    <citation type="submission" date="2014-08" db="EMBL/GenBank/DDBJ databases">
        <title>Methylacidiphilum kamchatkense strain Kam1 draft genome sequence.</title>
        <authorList>
            <person name="Birkeland N.-K."/>
            <person name="Erikstad H.A."/>
        </authorList>
    </citation>
    <scope>NUCLEOTIDE SEQUENCE [LARGE SCALE GENOMIC DNA]</scope>
    <source>
        <strain evidence="1 2">Kam1</strain>
    </source>
</reference>
<keyword evidence="2" id="KW-1185">Reference proteome</keyword>
<evidence type="ECO:0000313" key="1">
    <source>
        <dbReference type="EMBL" id="KIE59481.1"/>
    </source>
</evidence>
<accession>A0ABR5A0C2</accession>
<dbReference type="Proteomes" id="UP000031594">
    <property type="component" value="Unassembled WGS sequence"/>
</dbReference>
<protein>
    <submittedName>
        <fullName evidence="1">Uncharacterized protein</fullName>
    </submittedName>
</protein>
<comment type="caution">
    <text evidence="1">The sequence shown here is derived from an EMBL/GenBank/DDBJ whole genome shotgun (WGS) entry which is preliminary data.</text>
</comment>
<dbReference type="EMBL" id="JQNX01000001">
    <property type="protein sequence ID" value="KIE59481.1"/>
    <property type="molecule type" value="Genomic_DNA"/>
</dbReference>
<name>A0ABR5A0C2_9BACT</name>
<evidence type="ECO:0000313" key="2">
    <source>
        <dbReference type="Proteomes" id="UP000031594"/>
    </source>
</evidence>
<proteinExistence type="predicted"/>
<sequence length="86" mass="10215">MVQLVFGQRVAPVPFIQKVYHKAKKPPQNLKEYQEILNTYDGFCWGFCHKPFPTCKSLLETAQTILKDKFRKKYSAKKKWFSPRFS</sequence>
<organism evidence="1 2">
    <name type="scientific">Methylacidiphilum kamchatkense Kam1</name>
    <dbReference type="NCBI Taxonomy" id="1202785"/>
    <lineage>
        <taxon>Bacteria</taxon>
        <taxon>Pseudomonadati</taxon>
        <taxon>Verrucomicrobiota</taxon>
        <taxon>Methylacidiphilae</taxon>
        <taxon>Methylacidiphilales</taxon>
        <taxon>Methylacidiphilaceae</taxon>
        <taxon>Methylacidiphilum (ex Ratnadevi et al. 2023)</taxon>
    </lineage>
</organism>
<gene>
    <name evidence="1" type="ORF">A946_02085</name>
</gene>